<reference evidence="1 2" key="1">
    <citation type="submission" date="2018-05" db="EMBL/GenBank/DDBJ databases">
        <title>Streptomyces venezuelae.</title>
        <authorList>
            <person name="Kim W."/>
            <person name="Lee N."/>
            <person name="Cho B.-K."/>
        </authorList>
    </citation>
    <scope>NUCLEOTIDE SEQUENCE [LARGE SCALE GENOMIC DNA]</scope>
    <source>
        <strain evidence="1 2">ATCC 14583</strain>
    </source>
</reference>
<protein>
    <submittedName>
        <fullName evidence="1">Uncharacterized protein</fullName>
    </submittedName>
</protein>
<name>A0A5P2B7J7_STRVZ</name>
<dbReference type="Proteomes" id="UP000323046">
    <property type="component" value="Chromosome"/>
</dbReference>
<keyword evidence="2" id="KW-1185">Reference proteome</keyword>
<proteinExistence type="predicted"/>
<evidence type="ECO:0000313" key="1">
    <source>
        <dbReference type="EMBL" id="QES25870.1"/>
    </source>
</evidence>
<dbReference type="AlphaFoldDB" id="A0A5P2B7J7"/>
<accession>A0A5P2B7J7</accession>
<gene>
    <name evidence="1" type="ORF">DEJ47_04835</name>
</gene>
<organism evidence="1 2">
    <name type="scientific">Streptomyces venezuelae</name>
    <dbReference type="NCBI Taxonomy" id="54571"/>
    <lineage>
        <taxon>Bacteria</taxon>
        <taxon>Bacillati</taxon>
        <taxon>Actinomycetota</taxon>
        <taxon>Actinomycetes</taxon>
        <taxon>Kitasatosporales</taxon>
        <taxon>Streptomycetaceae</taxon>
        <taxon>Streptomyces</taxon>
    </lineage>
</organism>
<sequence>MSFQCARSSAAASAIVGPSPVLRLSSYRVDGVVQDGGQFINGGAAHLRVCVFELAEGVLVAGGQVGVGGDVEVAGPGQEAAAVGGGRAIGHGCSLRSRRIRWMATAVATKIAINQAQASQMRAVRAVFMRFPWRGWG</sequence>
<evidence type="ECO:0000313" key="2">
    <source>
        <dbReference type="Proteomes" id="UP000323046"/>
    </source>
</evidence>
<dbReference type="EMBL" id="CP029193">
    <property type="protein sequence ID" value="QES25870.1"/>
    <property type="molecule type" value="Genomic_DNA"/>
</dbReference>